<dbReference type="PANTHER" id="PTHR10663:SF388">
    <property type="entry name" value="GOLGI-SPECIFIC BREFELDIN A-RESISTANCE GUANINE NUCLEOTIDE EXCHANGE FACTOR 1"/>
    <property type="match status" value="1"/>
</dbReference>
<dbReference type="InterPro" id="IPR000904">
    <property type="entry name" value="Sec7_dom"/>
</dbReference>
<dbReference type="InterPro" id="IPR035999">
    <property type="entry name" value="Sec7_dom_sf"/>
</dbReference>
<reference evidence="2 3" key="1">
    <citation type="journal article" date="2023" name="Hortic Res">
        <title>The complete reference genome for grapevine (Vitis vinifera L.) genetics and breeding.</title>
        <authorList>
            <person name="Shi X."/>
            <person name="Cao S."/>
            <person name="Wang X."/>
            <person name="Huang S."/>
            <person name="Wang Y."/>
            <person name="Liu Z."/>
            <person name="Liu W."/>
            <person name="Leng X."/>
            <person name="Peng Y."/>
            <person name="Wang N."/>
            <person name="Wang Y."/>
            <person name="Ma Z."/>
            <person name="Xu X."/>
            <person name="Zhang F."/>
            <person name="Xue H."/>
            <person name="Zhong H."/>
            <person name="Wang Y."/>
            <person name="Zhang K."/>
            <person name="Velt A."/>
            <person name="Avia K."/>
            <person name="Holtgrawe D."/>
            <person name="Grimplet J."/>
            <person name="Matus J.T."/>
            <person name="Ware D."/>
            <person name="Wu X."/>
            <person name="Wang H."/>
            <person name="Liu C."/>
            <person name="Fang Y."/>
            <person name="Rustenholz C."/>
            <person name="Cheng Z."/>
            <person name="Xiao H."/>
            <person name="Zhou Y."/>
        </authorList>
    </citation>
    <scope>NUCLEOTIDE SEQUENCE [LARGE SCALE GENOMIC DNA]</scope>
    <source>
        <strain evidence="3">cv. Pinot noir / PN40024</strain>
        <tissue evidence="2">Leaf</tissue>
    </source>
</reference>
<organism evidence="2 3">
    <name type="scientific">Vitis vinifera</name>
    <name type="common">Grape</name>
    <dbReference type="NCBI Taxonomy" id="29760"/>
    <lineage>
        <taxon>Eukaryota</taxon>
        <taxon>Viridiplantae</taxon>
        <taxon>Streptophyta</taxon>
        <taxon>Embryophyta</taxon>
        <taxon>Tracheophyta</taxon>
        <taxon>Spermatophyta</taxon>
        <taxon>Magnoliopsida</taxon>
        <taxon>eudicotyledons</taxon>
        <taxon>Gunneridae</taxon>
        <taxon>Pentapetalae</taxon>
        <taxon>rosids</taxon>
        <taxon>Vitales</taxon>
        <taxon>Vitaceae</taxon>
        <taxon>Viteae</taxon>
        <taxon>Vitis</taxon>
    </lineage>
</organism>
<evidence type="ECO:0000313" key="2">
    <source>
        <dbReference type="EMBL" id="WKA08972.1"/>
    </source>
</evidence>
<dbReference type="Gene3D" id="1.10.220.20">
    <property type="match status" value="1"/>
</dbReference>
<dbReference type="Pfam" id="PF01369">
    <property type="entry name" value="Sec7"/>
    <property type="match status" value="1"/>
</dbReference>
<proteinExistence type="predicted"/>
<evidence type="ECO:0000259" key="1">
    <source>
        <dbReference type="Pfam" id="PF01369"/>
    </source>
</evidence>
<sequence>METLVDFCRQKSFMTKIYANLDGDITCNSVFEDSANLLLKNTFPVNYPLSAIHILALNGLIIVIRGGMAMKEGNGSFGLENPKKGLEFLQGTHLLPGKLDPQSVACFSRYIVGLNKNLIGDFLGNHDKLCL</sequence>
<name>A0ABY9DPK7_VITVI</name>
<feature type="domain" description="SEC7" evidence="1">
    <location>
        <begin position="80"/>
        <end position="128"/>
    </location>
</feature>
<keyword evidence="3" id="KW-1185">Reference proteome</keyword>
<dbReference type="EMBL" id="CP126664">
    <property type="protein sequence ID" value="WKA08972.1"/>
    <property type="molecule type" value="Genomic_DNA"/>
</dbReference>
<dbReference type="PANTHER" id="PTHR10663">
    <property type="entry name" value="GUANYL-NUCLEOTIDE EXCHANGE FACTOR"/>
    <property type="match status" value="1"/>
</dbReference>
<evidence type="ECO:0000313" key="3">
    <source>
        <dbReference type="Proteomes" id="UP001227230"/>
    </source>
</evidence>
<dbReference type="SUPFAM" id="SSF48425">
    <property type="entry name" value="Sec7 domain"/>
    <property type="match status" value="1"/>
</dbReference>
<accession>A0ABY9DPK7</accession>
<gene>
    <name evidence="2" type="ORF">VitviT2T_026652</name>
</gene>
<protein>
    <recommendedName>
        <fullName evidence="1">SEC7 domain-containing protein</fullName>
    </recommendedName>
</protein>
<dbReference type="Proteomes" id="UP001227230">
    <property type="component" value="Chromosome 17"/>
</dbReference>